<dbReference type="PROSITE" id="PS50263">
    <property type="entry name" value="CN_HYDROLASE"/>
    <property type="match status" value="1"/>
</dbReference>
<dbReference type="InterPro" id="IPR036526">
    <property type="entry name" value="C-N_Hydrolase_sf"/>
</dbReference>
<dbReference type="PANTHER" id="PTHR23088:SF27">
    <property type="entry name" value="DEAMINATED GLUTATHIONE AMIDASE"/>
    <property type="match status" value="1"/>
</dbReference>
<dbReference type="EMBL" id="CP051143">
    <property type="protein sequence ID" value="QIX02448.1"/>
    <property type="molecule type" value="Genomic_DNA"/>
</dbReference>
<evidence type="ECO:0000313" key="3">
    <source>
        <dbReference type="EMBL" id="QIX02448.1"/>
    </source>
</evidence>
<sequence>MRKIAPSSGILPASVAHFLQHQVVLKVESASTLEGFCADLDVTDRNYRHRRISHIVKMVLAAVGQITSTASMAHNLTQCRIVIQRAVEAGAKALFLPEASDYIGGSPDETISLCKPASKSPFLVGLQQDALKHSLPISVGVHEPSDDPASNRIKNTLLWINEKGEITQRYQKLHMFDLEIKDGPVMKESNVIEPGRAILPPFDSPIGKIGATICFDLRFPEFSLALKRQNAEVILYPSAFTPHTGKAHWLPLLQARAIETEAYVIAAAQVGPHNAKRTSYGHSIVIDPWGEVVAELGGEKKDEPEIILADIDLEKVKKTRREMPLLRRT</sequence>
<keyword evidence="4" id="KW-1185">Reference proteome</keyword>
<dbReference type="InterPro" id="IPR003010">
    <property type="entry name" value="C-N_Hydrolase"/>
</dbReference>
<keyword evidence="1" id="KW-0378">Hydrolase</keyword>
<gene>
    <name evidence="3" type="ORF">AMS68_007965</name>
</gene>
<dbReference type="CDD" id="cd07572">
    <property type="entry name" value="nit"/>
    <property type="match status" value="1"/>
</dbReference>
<organism evidence="3 4">
    <name type="scientific">Peltaster fructicola</name>
    <dbReference type="NCBI Taxonomy" id="286661"/>
    <lineage>
        <taxon>Eukaryota</taxon>
        <taxon>Fungi</taxon>
        <taxon>Dikarya</taxon>
        <taxon>Ascomycota</taxon>
        <taxon>Pezizomycotina</taxon>
        <taxon>Dothideomycetes</taxon>
        <taxon>Dothideomycetes incertae sedis</taxon>
        <taxon>Peltaster</taxon>
    </lineage>
</organism>
<dbReference type="Gene3D" id="3.60.110.10">
    <property type="entry name" value="Carbon-nitrogen hydrolase"/>
    <property type="match status" value="1"/>
</dbReference>
<dbReference type="GO" id="GO:0016811">
    <property type="term" value="F:hydrolase activity, acting on carbon-nitrogen (but not peptide) bonds, in linear amides"/>
    <property type="evidence" value="ECO:0007669"/>
    <property type="project" value="InterPro"/>
</dbReference>
<accession>A0A6H0Y6G5</accession>
<evidence type="ECO:0000256" key="1">
    <source>
        <dbReference type="ARBA" id="ARBA00022801"/>
    </source>
</evidence>
<proteinExistence type="predicted"/>
<dbReference type="InterPro" id="IPR045254">
    <property type="entry name" value="Nit1/2_C-N_Hydrolase"/>
</dbReference>
<feature type="domain" description="CN hydrolase" evidence="2">
    <location>
        <begin position="58"/>
        <end position="313"/>
    </location>
</feature>
<dbReference type="SUPFAM" id="SSF56317">
    <property type="entry name" value="Carbon-nitrogen hydrolase"/>
    <property type="match status" value="1"/>
</dbReference>
<evidence type="ECO:0000313" key="4">
    <source>
        <dbReference type="Proteomes" id="UP000503462"/>
    </source>
</evidence>
<dbReference type="Proteomes" id="UP000503462">
    <property type="component" value="Chromosome 5"/>
</dbReference>
<dbReference type="OrthoDB" id="10250282at2759"/>
<dbReference type="Pfam" id="PF00795">
    <property type="entry name" value="CN_hydrolase"/>
    <property type="match status" value="1"/>
</dbReference>
<protein>
    <recommendedName>
        <fullName evidence="2">CN hydrolase domain-containing protein</fullName>
    </recommendedName>
</protein>
<evidence type="ECO:0000259" key="2">
    <source>
        <dbReference type="PROSITE" id="PS50263"/>
    </source>
</evidence>
<dbReference type="AlphaFoldDB" id="A0A6H0Y6G5"/>
<reference evidence="3 4" key="1">
    <citation type="journal article" date="2016" name="Sci. Rep.">
        <title>Peltaster fructicola genome reveals evolution from an invasive phytopathogen to an ectophytic parasite.</title>
        <authorList>
            <person name="Xu C."/>
            <person name="Chen H."/>
            <person name="Gleason M.L."/>
            <person name="Xu J.R."/>
            <person name="Liu H."/>
            <person name="Zhang R."/>
            <person name="Sun G."/>
        </authorList>
    </citation>
    <scope>NUCLEOTIDE SEQUENCE [LARGE SCALE GENOMIC DNA]</scope>
    <source>
        <strain evidence="3 4">LNHT1506</strain>
    </source>
</reference>
<dbReference type="PANTHER" id="PTHR23088">
    <property type="entry name" value="NITRILASE-RELATED"/>
    <property type="match status" value="1"/>
</dbReference>
<name>A0A6H0Y6G5_9PEZI</name>